<feature type="region of interest" description="Disordered" evidence="11">
    <location>
        <begin position="90"/>
        <end position="148"/>
    </location>
</feature>
<feature type="compositionally biased region" description="Polar residues" evidence="11">
    <location>
        <begin position="107"/>
        <end position="135"/>
    </location>
</feature>
<feature type="region of interest" description="Disordered" evidence="11">
    <location>
        <begin position="407"/>
        <end position="428"/>
    </location>
</feature>
<dbReference type="InterPro" id="IPR050390">
    <property type="entry name" value="C5-Methyltransferase"/>
</dbReference>
<keyword evidence="14" id="KW-1185">Reference proteome</keyword>
<evidence type="ECO:0000256" key="8">
    <source>
        <dbReference type="PROSITE-ProRule" id="PRU01016"/>
    </source>
</evidence>
<keyword evidence="6" id="KW-0238">DNA-binding</keyword>
<keyword evidence="3 8" id="KW-0808">Transferase</keyword>
<feature type="compositionally biased region" description="Polar residues" evidence="11">
    <location>
        <begin position="11"/>
        <end position="20"/>
    </location>
</feature>
<dbReference type="PANTHER" id="PTHR10629:SF52">
    <property type="entry name" value="DNA (CYTOSINE-5)-METHYLTRANSFERASE 1"/>
    <property type="match status" value="1"/>
</dbReference>
<dbReference type="InterPro" id="IPR022702">
    <property type="entry name" value="Cytosine_MeTrfase1_RFD"/>
</dbReference>
<feature type="compositionally biased region" description="Acidic residues" evidence="11">
    <location>
        <begin position="407"/>
        <end position="423"/>
    </location>
</feature>
<dbReference type="Pfam" id="PF12047">
    <property type="entry name" value="DNMT1-RFD"/>
    <property type="match status" value="1"/>
</dbReference>
<dbReference type="Proteomes" id="UP001295794">
    <property type="component" value="Unassembled WGS sequence"/>
</dbReference>
<dbReference type="EC" id="2.1.1.37" evidence="10"/>
<dbReference type="Gene3D" id="3.40.50.150">
    <property type="entry name" value="Vaccinia Virus protein VP39"/>
    <property type="match status" value="1"/>
</dbReference>
<evidence type="ECO:0000259" key="12">
    <source>
        <dbReference type="PROSITE" id="PS51038"/>
    </source>
</evidence>
<keyword evidence="5" id="KW-0677">Repeat</keyword>
<dbReference type="PRINTS" id="PR00105">
    <property type="entry name" value="C5METTRFRASE"/>
</dbReference>
<keyword evidence="2 8" id="KW-0489">Methyltransferase</keyword>
<dbReference type="GO" id="GO:0005634">
    <property type="term" value="C:nucleus"/>
    <property type="evidence" value="ECO:0007669"/>
    <property type="project" value="UniProtKB-SubCell"/>
</dbReference>
<dbReference type="GO" id="GO:0003682">
    <property type="term" value="F:chromatin binding"/>
    <property type="evidence" value="ECO:0007669"/>
    <property type="project" value="InterPro"/>
</dbReference>
<dbReference type="InterPro" id="IPR001025">
    <property type="entry name" value="BAH_dom"/>
</dbReference>
<evidence type="ECO:0000256" key="11">
    <source>
        <dbReference type="SAM" id="MobiDB-lite"/>
    </source>
</evidence>
<dbReference type="NCBIfam" id="TIGR00675">
    <property type="entry name" value="dcm"/>
    <property type="match status" value="1"/>
</dbReference>
<comment type="caution">
    <text evidence="13">The sequence shown here is derived from an EMBL/GenBank/DDBJ whole genome shotgun (WGS) entry which is preliminary data.</text>
</comment>
<dbReference type="Gene3D" id="3.90.120.10">
    <property type="entry name" value="DNA Methylase, subunit A, domain 2"/>
    <property type="match status" value="1"/>
</dbReference>
<name>A0AAD2GZE1_9AGAR</name>
<dbReference type="Pfam" id="PF00145">
    <property type="entry name" value="DNA_methylase"/>
    <property type="match status" value="2"/>
</dbReference>
<dbReference type="PROSITE" id="PS51038">
    <property type="entry name" value="BAH"/>
    <property type="match status" value="1"/>
</dbReference>
<accession>A0AAD2GZE1</accession>
<evidence type="ECO:0000256" key="10">
    <source>
        <dbReference type="RuleBase" id="RU000417"/>
    </source>
</evidence>
<dbReference type="EMBL" id="CAVNYO010000085">
    <property type="protein sequence ID" value="CAK5265325.1"/>
    <property type="molecule type" value="Genomic_DNA"/>
</dbReference>
<comment type="similarity">
    <text evidence="8 9">Belongs to the class I-like SAM-binding methyltransferase superfamily. C5-methyltransferase family.</text>
</comment>
<feature type="region of interest" description="Disordered" evidence="11">
    <location>
        <begin position="1"/>
        <end position="73"/>
    </location>
</feature>
<dbReference type="InterPro" id="IPR018117">
    <property type="entry name" value="C5_DNA_meth_AS"/>
</dbReference>
<keyword evidence="4 8" id="KW-0949">S-adenosyl-L-methionine</keyword>
<feature type="compositionally biased region" description="Basic residues" evidence="11">
    <location>
        <begin position="1"/>
        <end position="10"/>
    </location>
</feature>
<dbReference type="GO" id="GO:0003886">
    <property type="term" value="F:DNA (cytosine-5-)-methyltransferase activity"/>
    <property type="evidence" value="ECO:0007669"/>
    <property type="project" value="UniProtKB-EC"/>
</dbReference>
<evidence type="ECO:0000313" key="13">
    <source>
        <dbReference type="EMBL" id="CAK5265325.1"/>
    </source>
</evidence>
<dbReference type="InterPro" id="IPR029063">
    <property type="entry name" value="SAM-dependent_MTases_sf"/>
</dbReference>
<dbReference type="Pfam" id="PF01426">
    <property type="entry name" value="BAH"/>
    <property type="match status" value="1"/>
</dbReference>
<dbReference type="InterPro" id="IPR043151">
    <property type="entry name" value="BAH_sf"/>
</dbReference>
<evidence type="ECO:0000256" key="5">
    <source>
        <dbReference type="ARBA" id="ARBA00022737"/>
    </source>
</evidence>
<protein>
    <recommendedName>
        <fullName evidence="10">Cytosine-specific methyltransferase</fullName>
        <ecNumber evidence="10">2.1.1.37</ecNumber>
    </recommendedName>
</protein>
<dbReference type="InterPro" id="IPR001525">
    <property type="entry name" value="C5_MeTfrase"/>
</dbReference>
<dbReference type="AlphaFoldDB" id="A0AAD2GZE1"/>
<evidence type="ECO:0000256" key="9">
    <source>
        <dbReference type="RuleBase" id="RU000416"/>
    </source>
</evidence>
<evidence type="ECO:0000256" key="1">
    <source>
        <dbReference type="ARBA" id="ARBA00004123"/>
    </source>
</evidence>
<dbReference type="GO" id="GO:0032259">
    <property type="term" value="P:methylation"/>
    <property type="evidence" value="ECO:0007669"/>
    <property type="project" value="UniProtKB-KW"/>
</dbReference>
<dbReference type="GO" id="GO:0003677">
    <property type="term" value="F:DNA binding"/>
    <property type="evidence" value="ECO:0007669"/>
    <property type="project" value="UniProtKB-KW"/>
</dbReference>
<dbReference type="PROSITE" id="PS51679">
    <property type="entry name" value="SAM_MT_C5"/>
    <property type="match status" value="1"/>
</dbReference>
<comment type="subcellular location">
    <subcellularLocation>
        <location evidence="1">Nucleus</location>
    </subcellularLocation>
</comment>
<evidence type="ECO:0000256" key="4">
    <source>
        <dbReference type="ARBA" id="ARBA00022691"/>
    </source>
</evidence>
<evidence type="ECO:0000313" key="14">
    <source>
        <dbReference type="Proteomes" id="UP001295794"/>
    </source>
</evidence>
<organism evidence="13 14">
    <name type="scientific">Mycena citricolor</name>
    <dbReference type="NCBI Taxonomy" id="2018698"/>
    <lineage>
        <taxon>Eukaryota</taxon>
        <taxon>Fungi</taxon>
        <taxon>Dikarya</taxon>
        <taxon>Basidiomycota</taxon>
        <taxon>Agaricomycotina</taxon>
        <taxon>Agaricomycetes</taxon>
        <taxon>Agaricomycetidae</taxon>
        <taxon>Agaricales</taxon>
        <taxon>Marasmiineae</taxon>
        <taxon>Mycenaceae</taxon>
        <taxon>Mycena</taxon>
    </lineage>
</organism>
<dbReference type="Gene3D" id="2.30.30.490">
    <property type="match status" value="2"/>
</dbReference>
<dbReference type="SUPFAM" id="SSF53335">
    <property type="entry name" value="S-adenosyl-L-methionine-dependent methyltransferases"/>
    <property type="match status" value="1"/>
</dbReference>
<evidence type="ECO:0000256" key="6">
    <source>
        <dbReference type="ARBA" id="ARBA00023125"/>
    </source>
</evidence>
<dbReference type="SMART" id="SM00439">
    <property type="entry name" value="BAH"/>
    <property type="match status" value="1"/>
</dbReference>
<feature type="active site" evidence="8">
    <location>
        <position position="878"/>
    </location>
</feature>
<evidence type="ECO:0000256" key="3">
    <source>
        <dbReference type="ARBA" id="ARBA00022679"/>
    </source>
</evidence>
<comment type="catalytic activity">
    <reaction evidence="10">
        <text>a 2'-deoxycytidine in DNA + S-adenosyl-L-methionine = a 5-methyl-2'-deoxycytidine in DNA + S-adenosyl-L-homocysteine + H(+)</text>
        <dbReference type="Rhea" id="RHEA:13681"/>
        <dbReference type="Rhea" id="RHEA-COMP:11369"/>
        <dbReference type="Rhea" id="RHEA-COMP:11370"/>
        <dbReference type="ChEBI" id="CHEBI:15378"/>
        <dbReference type="ChEBI" id="CHEBI:57856"/>
        <dbReference type="ChEBI" id="CHEBI:59789"/>
        <dbReference type="ChEBI" id="CHEBI:85452"/>
        <dbReference type="ChEBI" id="CHEBI:85454"/>
        <dbReference type="EC" id="2.1.1.37"/>
    </reaction>
</comment>
<evidence type="ECO:0000256" key="7">
    <source>
        <dbReference type="ARBA" id="ARBA00023242"/>
    </source>
</evidence>
<gene>
    <name evidence="13" type="ORF">MYCIT1_LOCUS6210</name>
</gene>
<evidence type="ECO:0000256" key="2">
    <source>
        <dbReference type="ARBA" id="ARBA00022603"/>
    </source>
</evidence>
<reference evidence="13" key="1">
    <citation type="submission" date="2023-11" db="EMBL/GenBank/DDBJ databases">
        <authorList>
            <person name="De Vega J J."/>
            <person name="De Vega J J."/>
        </authorList>
    </citation>
    <scope>NUCLEOTIDE SEQUENCE</scope>
</reference>
<keyword evidence="7" id="KW-0539">Nucleus</keyword>
<proteinExistence type="inferred from homology"/>
<dbReference type="GO" id="GO:0044027">
    <property type="term" value="P:negative regulation of gene expression via chromosomal CpG island methylation"/>
    <property type="evidence" value="ECO:0007669"/>
    <property type="project" value="TreeGrafter"/>
</dbReference>
<dbReference type="PROSITE" id="PS00094">
    <property type="entry name" value="C5_MTASE_1"/>
    <property type="match status" value="1"/>
</dbReference>
<sequence>MHSNKRKRSSTRLSPTSQATKELDWWIEVPPSPYPTGSSIRELKSNPPYHPNAQSRLESPCKKSRTSANDRLPSVVSFPRQLSPTFSDAYPLSSSSKFRSRVHSPSPTFSTTEPDPPFTSASGISTRPTSPTYSAYDSDEDATGSNLPTVNKTEAELSECLGESSGHRREIPIRRLDLMRMYDEEGQSVSPEEVVFSGRACFYLASGIVSAVVDDGNIDDGEEDAEDEVRVFVKDLRIVSLNVHHFDSESETFDRHKFRHIYIETNEAWYRLDEPSADYEDLWLSFLRKQRACNDVLLDCLQNDSETDLDVSQWQGKDHREAYRLYVTQVLYYLSERQARPACRFFRTPLIAGLVEGLVDIGALKNPAQGTKRVIKDITKGGIKTPLTAMVWKQVHSLVPCTTVSVGDEDDTLSEPEPEEMDEHPDNPDLIRLDGDCDEWVRFSEAEIDGTIYKIGDIVAVKCGDDDDRHRHISERASRSYCVNAFAQDHWFCVIRYFYEDDNETMLHGQWFQHSSRIFFQDFAHSQELVYLNECADLSVQAIFQKAQVRILDADDLEWPDRSDPTSRVYFCRSIYDDTAHSLESLEERDREELRGEHDALECKNCHRKEYLDKFDSTQLLTRTEDSTVVTGFEHYLVQYHLNEFVFIKPEKRSDDPKKTDKTQLLLIAQILEIKPNREKVLIQRYRRAVSRVFNERGLFKSKDKPMWIHFEQVESKCFVKFFEPDQLSGVEQWIEEDYTHFYVAACEESPEKPLCEECLDNEEQNNQKTRTFFDKHKLRGMEVFAGAGGLSLGLEEGKGIEIKWAVELDASAAKTFAANHTASAVLCVDIKKLLRYVVDRRDHKSPDPLRTEAGQVIDDKLIPHPGQVDFLCGGPPCQSFSGANRFKRDNDERSMLPFVMLSLAEVYRPKYFLLENVTGLLYHKLSSPTTKQVIPMGTFKLIMRVLHALRFQVQAKVVQAGQYGVPQYRERVIFLAARNDAKLPSFPTPITTFVKGRKYKLSHQDQAFLRAPTRDPGPDVEEDSYAPHCRVTVRDVISDLPLWEWAGFQRQEQDADIVTFDASVKPLMAPPIGYHQPVGYAGPPQTPYQKALRGSGSKRVRDHVTNYYSARLLTLCAHIPLSSKSNPLPCYEGQAPHSPLVCVTDSQADLPKSLNYKLKGGMSYGRLNEASYFSTAMTIVNPSSKGARLLHPNLNRVVTVLEAKRSQGFPDDFVLESVETVPRLRVKDFYRQIGNAVPVKLGAAFGRSIGAAFYIDHSDGEAAESRATNERVPSPEY</sequence>
<dbReference type="PANTHER" id="PTHR10629">
    <property type="entry name" value="CYTOSINE-SPECIFIC METHYLTRANSFERASE"/>
    <property type="match status" value="1"/>
</dbReference>
<feature type="domain" description="BAH" evidence="12">
    <location>
        <begin position="451"/>
        <end position="587"/>
    </location>
</feature>